<dbReference type="Gene3D" id="3.40.850.10">
    <property type="entry name" value="Kinesin motor domain"/>
    <property type="match status" value="1"/>
</dbReference>
<proteinExistence type="inferred from homology"/>
<dbReference type="InterPro" id="IPR027640">
    <property type="entry name" value="Kinesin-like_fam"/>
</dbReference>
<keyword evidence="4 9" id="KW-0175">Coiled coil</keyword>
<dbReference type="GO" id="GO:0005874">
    <property type="term" value="C:microtubule"/>
    <property type="evidence" value="ECO:0007669"/>
    <property type="project" value="UniProtKB-KW"/>
</dbReference>
<feature type="compositionally biased region" description="Acidic residues" evidence="10">
    <location>
        <begin position="99"/>
        <end position="113"/>
    </location>
</feature>
<dbReference type="InterPro" id="IPR001752">
    <property type="entry name" value="Kinesin_motor_dom"/>
</dbReference>
<feature type="binding site" evidence="7">
    <location>
        <begin position="312"/>
        <end position="319"/>
    </location>
    <ligand>
        <name>ATP</name>
        <dbReference type="ChEBI" id="CHEBI:30616"/>
    </ligand>
</feature>
<dbReference type="GO" id="GO:0007018">
    <property type="term" value="P:microtubule-based movement"/>
    <property type="evidence" value="ECO:0007669"/>
    <property type="project" value="InterPro"/>
</dbReference>
<dbReference type="PROSITE" id="PS50067">
    <property type="entry name" value="KINESIN_MOTOR_2"/>
    <property type="match status" value="1"/>
</dbReference>
<evidence type="ECO:0000256" key="7">
    <source>
        <dbReference type="PROSITE-ProRule" id="PRU00283"/>
    </source>
</evidence>
<evidence type="ECO:0000256" key="2">
    <source>
        <dbReference type="ARBA" id="ARBA00022741"/>
    </source>
</evidence>
<dbReference type="PRINTS" id="PR00380">
    <property type="entry name" value="KINESINHEAVY"/>
</dbReference>
<name>A0A6V7PU21_ANACO</name>
<evidence type="ECO:0000256" key="8">
    <source>
        <dbReference type="RuleBase" id="RU000394"/>
    </source>
</evidence>
<comment type="similarity">
    <text evidence="6">Belongs to the TRAFAC class myosin-kinesin ATPase superfamily. Kinesin family. KIN-8 subfamily.</text>
</comment>
<dbReference type="PANTHER" id="PTHR47968:SF13">
    <property type="entry name" value="KINESIN-LIKE PROTEIN KIF19 ISOFORM X1"/>
    <property type="match status" value="1"/>
</dbReference>
<dbReference type="PROSITE" id="PS00411">
    <property type="entry name" value="KINESIN_MOTOR_1"/>
    <property type="match status" value="1"/>
</dbReference>
<dbReference type="InterPro" id="IPR019821">
    <property type="entry name" value="Kinesin_motor_CS"/>
</dbReference>
<evidence type="ECO:0000256" key="9">
    <source>
        <dbReference type="SAM" id="Coils"/>
    </source>
</evidence>
<dbReference type="GO" id="GO:0008017">
    <property type="term" value="F:microtubule binding"/>
    <property type="evidence" value="ECO:0007669"/>
    <property type="project" value="InterPro"/>
</dbReference>
<keyword evidence="3 7" id="KW-0067">ATP-binding</keyword>
<evidence type="ECO:0000256" key="6">
    <source>
        <dbReference type="ARBA" id="ARBA00060769"/>
    </source>
</evidence>
<protein>
    <recommendedName>
        <fullName evidence="8">Kinesin-like protein</fullName>
    </recommendedName>
</protein>
<evidence type="ECO:0000256" key="10">
    <source>
        <dbReference type="SAM" id="MobiDB-lite"/>
    </source>
</evidence>
<dbReference type="GO" id="GO:0003777">
    <property type="term" value="F:microtubule motor activity"/>
    <property type="evidence" value="ECO:0007669"/>
    <property type="project" value="InterPro"/>
</dbReference>
<feature type="region of interest" description="Disordered" evidence="10">
    <location>
        <begin position="82"/>
        <end position="113"/>
    </location>
</feature>
<dbReference type="EMBL" id="LR862152">
    <property type="protein sequence ID" value="CAD1834223.1"/>
    <property type="molecule type" value="Genomic_DNA"/>
</dbReference>
<evidence type="ECO:0000256" key="1">
    <source>
        <dbReference type="ARBA" id="ARBA00022701"/>
    </source>
</evidence>
<dbReference type="SMART" id="SM00129">
    <property type="entry name" value="KISc"/>
    <property type="match status" value="1"/>
</dbReference>
<feature type="coiled-coil region" evidence="9">
    <location>
        <begin position="640"/>
        <end position="667"/>
    </location>
</feature>
<dbReference type="InterPro" id="IPR027417">
    <property type="entry name" value="P-loop_NTPase"/>
</dbReference>
<accession>A0A6V7PU21</accession>
<evidence type="ECO:0000256" key="5">
    <source>
        <dbReference type="ARBA" id="ARBA00023175"/>
    </source>
</evidence>
<dbReference type="AlphaFoldDB" id="A0A6V7PU21"/>
<reference evidence="12" key="1">
    <citation type="submission" date="2020-07" db="EMBL/GenBank/DDBJ databases">
        <authorList>
            <person name="Lin J."/>
        </authorList>
    </citation>
    <scope>NUCLEOTIDE SEQUENCE</scope>
</reference>
<gene>
    <name evidence="12" type="ORF">CB5_LOCUS17434</name>
</gene>
<keyword evidence="2 7" id="KW-0547">Nucleotide-binding</keyword>
<dbReference type="GO" id="GO:0005524">
    <property type="term" value="F:ATP binding"/>
    <property type="evidence" value="ECO:0007669"/>
    <property type="project" value="UniProtKB-UniRule"/>
</dbReference>
<feature type="compositionally biased region" description="Polar residues" evidence="10">
    <location>
        <begin position="1"/>
        <end position="11"/>
    </location>
</feature>
<dbReference type="PANTHER" id="PTHR47968">
    <property type="entry name" value="CENTROMERE PROTEIN E"/>
    <property type="match status" value="1"/>
</dbReference>
<evidence type="ECO:0000259" key="11">
    <source>
        <dbReference type="PROSITE" id="PS50067"/>
    </source>
</evidence>
<dbReference type="Pfam" id="PF00225">
    <property type="entry name" value="Kinesin"/>
    <property type="match status" value="1"/>
</dbReference>
<sequence>MPVSTRSQVSADRNDRPPPPPSLGQEASSNPVHATAILRNPHHGLKEKMRALTLFYEQHKQHLASSHDPSKRPDALAPAAHRPIVELTESNRKKNEENSQVEEEEEEEEEAEALDLPMKENIIVLPSPSKAAARTNHHVVFPRGGAAKENPRIAVYSCPKKPPPPPPPTTVARKLSMGGLGTQSEGRVTRTKNATAAAAAATTTANAVMENGEIGGGSSRIMVYVRLRPMSKKEKDGGSRSCVRIVNKKDVYLTEFASETDYLRLKRVRGRHFSFDASFPDSTTQQEVYATTTADLVEGVLQGRNGSVFCYGATGAGKTYTMLGTMENPGRSYDGNHSVQLSYLEVYNETVRDLLSPGRPLVLREDKQGIVAAGLTQYRAYSTDEVMKLLQQGNQNRTTEPTRVNETSSRSHAILQVVAEYKVRQSGNIVTRVGKLSLIDLAGSERALATDQRTQRSLEGANINRSLLALSSCINALVEGKKHIPYRNSKLTQLLKDSLGGPCNTVMIANISPCSLSFGETQNTLHWADRAKEIRTKACGANEEAIKMPESETDQAKLVLELQKENSELRQQLVRNQQKLLTVQAQSLAANSSPAPPAAPSPLLSPPCSIQRKPKCNILAGNCFHTPESRRKPANNDAFVCELQKKVKALETEIEKMKKEHILQLKQKDEFIRELINKKSLKPKEGGERRIITRASLRKGERDEMAKGELKSPGHRFLSPVPTAKKRSFWDITTGNSPSALAINGRKTRSHVTAETPRAPSMLLQVQISHDLCMNFWCIGECWAYSLVIYSLIS</sequence>
<dbReference type="FunFam" id="3.40.850.10:FF:000054">
    <property type="entry name" value="Kinesin-like protein"/>
    <property type="match status" value="1"/>
</dbReference>
<dbReference type="InterPro" id="IPR036961">
    <property type="entry name" value="Kinesin_motor_dom_sf"/>
</dbReference>
<evidence type="ECO:0000313" key="12">
    <source>
        <dbReference type="EMBL" id="CAD1834223.1"/>
    </source>
</evidence>
<evidence type="ECO:0000256" key="4">
    <source>
        <dbReference type="ARBA" id="ARBA00023054"/>
    </source>
</evidence>
<feature type="region of interest" description="Disordered" evidence="10">
    <location>
        <begin position="1"/>
        <end position="45"/>
    </location>
</feature>
<feature type="domain" description="Kinesin motor" evidence="11">
    <location>
        <begin position="220"/>
        <end position="534"/>
    </location>
</feature>
<evidence type="ECO:0000256" key="3">
    <source>
        <dbReference type="ARBA" id="ARBA00022840"/>
    </source>
</evidence>
<dbReference type="SUPFAM" id="SSF52540">
    <property type="entry name" value="P-loop containing nucleoside triphosphate hydrolases"/>
    <property type="match status" value="1"/>
</dbReference>
<organism evidence="12">
    <name type="scientific">Ananas comosus var. bracteatus</name>
    <name type="common">red pineapple</name>
    <dbReference type="NCBI Taxonomy" id="296719"/>
    <lineage>
        <taxon>Eukaryota</taxon>
        <taxon>Viridiplantae</taxon>
        <taxon>Streptophyta</taxon>
        <taxon>Embryophyta</taxon>
        <taxon>Tracheophyta</taxon>
        <taxon>Spermatophyta</taxon>
        <taxon>Magnoliopsida</taxon>
        <taxon>Liliopsida</taxon>
        <taxon>Poales</taxon>
        <taxon>Bromeliaceae</taxon>
        <taxon>Bromelioideae</taxon>
        <taxon>Ananas</taxon>
    </lineage>
</organism>
<keyword evidence="5 7" id="KW-0505">Motor protein</keyword>
<keyword evidence="1 8" id="KW-0493">Microtubule</keyword>